<proteinExistence type="predicted"/>
<organism evidence="1 2">
    <name type="scientific">Brevundimonas terrae</name>
    <dbReference type="NCBI Taxonomy" id="363631"/>
    <lineage>
        <taxon>Bacteria</taxon>
        <taxon>Pseudomonadati</taxon>
        <taxon>Pseudomonadota</taxon>
        <taxon>Alphaproteobacteria</taxon>
        <taxon>Caulobacterales</taxon>
        <taxon>Caulobacteraceae</taxon>
        <taxon>Brevundimonas</taxon>
    </lineage>
</organism>
<keyword evidence="2" id="KW-1185">Reference proteome</keyword>
<evidence type="ECO:0000313" key="2">
    <source>
        <dbReference type="Proteomes" id="UP001500791"/>
    </source>
</evidence>
<dbReference type="Proteomes" id="UP001500791">
    <property type="component" value="Unassembled WGS sequence"/>
</dbReference>
<sequence>MASSAVKSVYLDWLSAALAKVRGASSTIAASHQDLVLGYATGYDAADVAIFVRSLRSHYSGPVAIVVDGDADLRAFLAEYDVEALDAPCTPDMASGKSWAPHPVVSRFAGFDLLLSERPWVRNALLTDVRDVVFQGDPFAPEVTGLEFFAECDAPLKSHDFNMKYLRAVAGDCFADSVADRACICVGTILGSREALSRFCRLILMLGAIPRSRIGGAFGTDQASCNLAVHLGLIDGQVFANHSRVATLGMVPAEKLSLVEGLICNPDGSVSPIVHQYDRHPELMTAMWARWASDMQRRERCRPRTLGGRLDRMRQSVMRRTVELR</sequence>
<name>A0ABN0Y6G1_9CAUL</name>
<evidence type="ECO:0000313" key="1">
    <source>
        <dbReference type="EMBL" id="GAA0384827.1"/>
    </source>
</evidence>
<dbReference type="EMBL" id="BAAAEJ010000003">
    <property type="protein sequence ID" value="GAA0384827.1"/>
    <property type="molecule type" value="Genomic_DNA"/>
</dbReference>
<accession>A0ABN0Y6G1</accession>
<evidence type="ECO:0008006" key="3">
    <source>
        <dbReference type="Google" id="ProtNLM"/>
    </source>
</evidence>
<protein>
    <recommendedName>
        <fullName evidence="3">DUF4435 domain-containing protein</fullName>
    </recommendedName>
</protein>
<dbReference type="RefSeq" id="WP_167174395.1">
    <property type="nucleotide sequence ID" value="NZ_BAAAEJ010000003.1"/>
</dbReference>
<gene>
    <name evidence="1" type="ORF">GCM10009093_09690</name>
</gene>
<comment type="caution">
    <text evidence="1">The sequence shown here is derived from an EMBL/GenBank/DDBJ whole genome shotgun (WGS) entry which is preliminary data.</text>
</comment>
<reference evidence="1 2" key="1">
    <citation type="journal article" date="2019" name="Int. J. Syst. Evol. Microbiol.">
        <title>The Global Catalogue of Microorganisms (GCM) 10K type strain sequencing project: providing services to taxonomists for standard genome sequencing and annotation.</title>
        <authorList>
            <consortium name="The Broad Institute Genomics Platform"/>
            <consortium name="The Broad Institute Genome Sequencing Center for Infectious Disease"/>
            <person name="Wu L."/>
            <person name="Ma J."/>
        </authorList>
    </citation>
    <scope>NUCLEOTIDE SEQUENCE [LARGE SCALE GENOMIC DNA]</scope>
    <source>
        <strain evidence="1 2">JCM 13476</strain>
    </source>
</reference>